<accession>A0A1I4YVF9</accession>
<keyword evidence="1" id="KW-0812">Transmembrane</keyword>
<evidence type="ECO:0008006" key="4">
    <source>
        <dbReference type="Google" id="ProtNLM"/>
    </source>
</evidence>
<keyword evidence="1" id="KW-1133">Transmembrane helix</keyword>
<sequence length="427" mass="45773">MTDGLWWVPSLIVFGTAGIAVAVGIRLGAARRRRLGAARQDALAALQQQAGITLVRTDDLVHSAEDEVAFAAAEFGDAAVKDFARTVASAREQLREAFHLHQKLGDETPDSESQRRRWSERIVELCTEIDHRIGEHTANLDARRSLERNAPDRLSELREAITATEGQVPEIESTLGRLASTYAPSTFASVADAPTRARDALAEARAALAQAELRVSARAASSEYLDDASQHLLTARHALDGVTRTASGLDSASVELTASIGRIQSSVEDAWSQRDTADVPDAVNAISAGIAIASGALTRVSDHSTLPDPLARLDLLSEAEFRLDSALSTARSRKQRIDSAREALRGALFSARSHLGVASTFIAANRSRVGPDARTRLAEAERQLALAEAADDPVDALDIARRVSRLAQDADALARYDAGPRNAPPKH</sequence>
<proteinExistence type="predicted"/>
<dbReference type="RefSeq" id="WP_090708532.1">
    <property type="nucleotide sequence ID" value="NZ_FOVM01000001.1"/>
</dbReference>
<name>A0A1I4YVF9_9MICO</name>
<organism evidence="2 3">
    <name type="scientific">Mycetocola miduiensis</name>
    <dbReference type="NCBI Taxonomy" id="995034"/>
    <lineage>
        <taxon>Bacteria</taxon>
        <taxon>Bacillati</taxon>
        <taxon>Actinomycetota</taxon>
        <taxon>Actinomycetes</taxon>
        <taxon>Micrococcales</taxon>
        <taxon>Microbacteriaceae</taxon>
        <taxon>Mycetocola</taxon>
    </lineage>
</organism>
<dbReference type="EMBL" id="FOVM01000001">
    <property type="protein sequence ID" value="SFN41753.1"/>
    <property type="molecule type" value="Genomic_DNA"/>
</dbReference>
<dbReference type="OrthoDB" id="5105562at2"/>
<keyword evidence="3" id="KW-1185">Reference proteome</keyword>
<keyword evidence="1" id="KW-0472">Membrane</keyword>
<evidence type="ECO:0000256" key="1">
    <source>
        <dbReference type="SAM" id="Phobius"/>
    </source>
</evidence>
<gene>
    <name evidence="2" type="ORF">SAMN05216219_0534</name>
</gene>
<evidence type="ECO:0000313" key="2">
    <source>
        <dbReference type="EMBL" id="SFN41753.1"/>
    </source>
</evidence>
<evidence type="ECO:0000313" key="3">
    <source>
        <dbReference type="Proteomes" id="UP000198867"/>
    </source>
</evidence>
<feature type="transmembrane region" description="Helical" evidence="1">
    <location>
        <begin position="6"/>
        <end position="29"/>
    </location>
</feature>
<dbReference type="STRING" id="995034.SAMN05216219_0534"/>
<dbReference type="Proteomes" id="UP000198867">
    <property type="component" value="Unassembled WGS sequence"/>
</dbReference>
<dbReference type="AlphaFoldDB" id="A0A1I4YVF9"/>
<protein>
    <recommendedName>
        <fullName evidence="4">TPM domain-containing protein</fullName>
    </recommendedName>
</protein>
<reference evidence="3" key="1">
    <citation type="submission" date="2016-10" db="EMBL/GenBank/DDBJ databases">
        <authorList>
            <person name="Varghese N."/>
            <person name="Submissions S."/>
        </authorList>
    </citation>
    <scope>NUCLEOTIDE SEQUENCE [LARGE SCALE GENOMIC DNA]</scope>
    <source>
        <strain evidence="3">CGMCC 1.11101</strain>
    </source>
</reference>